<accession>A0ABT1U8T5</accession>
<keyword evidence="1" id="KW-0732">Signal</keyword>
<organism evidence="3 4">
    <name type="scientific">Methylomonas rivi</name>
    <dbReference type="NCBI Taxonomy" id="2952226"/>
    <lineage>
        <taxon>Bacteria</taxon>
        <taxon>Pseudomonadati</taxon>
        <taxon>Pseudomonadota</taxon>
        <taxon>Gammaproteobacteria</taxon>
        <taxon>Methylococcales</taxon>
        <taxon>Methylococcaceae</taxon>
        <taxon>Methylomonas</taxon>
    </lineage>
</organism>
<feature type="domain" description="Amidohydrolase-related" evidence="2">
    <location>
        <begin position="86"/>
        <end position="421"/>
    </location>
</feature>
<evidence type="ECO:0000313" key="3">
    <source>
        <dbReference type="EMBL" id="MCQ8130197.1"/>
    </source>
</evidence>
<name>A0ABT1U8T5_9GAMM</name>
<comment type="caution">
    <text evidence="3">The sequence shown here is derived from an EMBL/GenBank/DDBJ whole genome shotgun (WGS) entry which is preliminary data.</text>
</comment>
<dbReference type="Proteomes" id="UP001524586">
    <property type="component" value="Unassembled WGS sequence"/>
</dbReference>
<gene>
    <name evidence="3" type="ORF">NP596_17195</name>
</gene>
<dbReference type="RefSeq" id="WP_256616621.1">
    <property type="nucleotide sequence ID" value="NZ_JANIBK010000134.1"/>
</dbReference>
<dbReference type="PANTHER" id="PTHR43135:SF3">
    <property type="entry name" value="ALPHA-D-RIBOSE 1-METHYLPHOSPHONATE 5-TRIPHOSPHATE DIPHOSPHATASE"/>
    <property type="match status" value="1"/>
</dbReference>
<keyword evidence="4" id="KW-1185">Reference proteome</keyword>
<dbReference type="Gene3D" id="2.30.40.10">
    <property type="entry name" value="Urease, subunit C, domain 1"/>
    <property type="match status" value="1"/>
</dbReference>
<dbReference type="InterPro" id="IPR051781">
    <property type="entry name" value="Metallo-dep_Hydrolase"/>
</dbReference>
<evidence type="ECO:0000259" key="2">
    <source>
        <dbReference type="Pfam" id="PF01979"/>
    </source>
</evidence>
<dbReference type="Gene3D" id="3.20.20.140">
    <property type="entry name" value="Metal-dependent hydrolases"/>
    <property type="match status" value="1"/>
</dbReference>
<dbReference type="EMBL" id="JANIBK010000134">
    <property type="protein sequence ID" value="MCQ8130197.1"/>
    <property type="molecule type" value="Genomic_DNA"/>
</dbReference>
<feature type="signal peptide" evidence="1">
    <location>
        <begin position="1"/>
        <end position="29"/>
    </location>
</feature>
<protein>
    <submittedName>
        <fullName evidence="3">Amidohydrolase family protein</fullName>
    </submittedName>
</protein>
<evidence type="ECO:0000313" key="4">
    <source>
        <dbReference type="Proteomes" id="UP001524586"/>
    </source>
</evidence>
<feature type="chain" id="PRO_5046741860" evidence="1">
    <location>
        <begin position="30"/>
        <end position="429"/>
    </location>
</feature>
<reference evidence="3 4" key="1">
    <citation type="submission" date="2022-07" db="EMBL/GenBank/DDBJ databases">
        <title>Methylomonas rivi sp. nov., Methylomonas rosea sp. nov., Methylomonas aureus sp. nov. and Methylomonas subterranea sp. nov., four novel methanotrophs isolated from a freshwater creek and the deep terrestrial subsurface.</title>
        <authorList>
            <person name="Abin C."/>
            <person name="Sankaranarayanan K."/>
            <person name="Garner C."/>
            <person name="Sindelar R."/>
            <person name="Kotary K."/>
            <person name="Garner R."/>
            <person name="Barclay S."/>
            <person name="Lawson P."/>
            <person name="Krumholz L."/>
        </authorList>
    </citation>
    <scope>NUCLEOTIDE SEQUENCE [LARGE SCALE GENOMIC DNA]</scope>
    <source>
        <strain evidence="3 4">WSC-6</strain>
    </source>
</reference>
<dbReference type="InterPro" id="IPR032466">
    <property type="entry name" value="Metal_Hydrolase"/>
</dbReference>
<dbReference type="InterPro" id="IPR006680">
    <property type="entry name" value="Amidohydro-rel"/>
</dbReference>
<dbReference type="Pfam" id="PF01979">
    <property type="entry name" value="Amidohydro_1"/>
    <property type="match status" value="1"/>
</dbReference>
<dbReference type="PANTHER" id="PTHR43135">
    <property type="entry name" value="ALPHA-D-RIBOSE 1-METHYLPHOSPHONATE 5-TRIPHOSPHATE DIPHOSPHATASE"/>
    <property type="match status" value="1"/>
</dbReference>
<dbReference type="InterPro" id="IPR011059">
    <property type="entry name" value="Metal-dep_hydrolase_composite"/>
</dbReference>
<dbReference type="SUPFAM" id="SSF51556">
    <property type="entry name" value="Metallo-dependent hydrolases"/>
    <property type="match status" value="1"/>
</dbReference>
<evidence type="ECO:0000256" key="1">
    <source>
        <dbReference type="SAM" id="SignalP"/>
    </source>
</evidence>
<sequence>MRPTHKLLNVNYLALALLACQGASLEAAAAAPPISCKLLSADRVFDGVDVQFNKSVLVVGDKVQAIGNYADLSGQCATRYNLGDATILPGFIESHAHITFQNVGKDKVLEHGITTAQDTGGPLLPPQGGNGSLRLLSTGPILQAQGGYPLNIFSPDDSVGGYDKVGLAIAPSATESEVRAIVQNLAANGASAIKIALEVGGEAGAPWMMPHGHGEVPAAPWNILSQQQVGWIVSEAHQLGKKVLAHVGENNGFQIAYGAGVDTLAHMPCAALDPILLHEAVHDGMKFISTIDTLASCGQGLYDNAHAVGHVYQDHAADGLEFPLIYGSEIAHDNVPWGANGEELHLMLHLSSGETIEFPDVLNVLRSATSAAAAHLDTGIQGLGTLTANAPADVIAVKGNALERFKLLEYPDLVMSGGKLVINKFSPTR</sequence>
<proteinExistence type="predicted"/>
<dbReference type="PROSITE" id="PS51257">
    <property type="entry name" value="PROKAR_LIPOPROTEIN"/>
    <property type="match status" value="1"/>
</dbReference>
<dbReference type="SUPFAM" id="SSF51338">
    <property type="entry name" value="Composite domain of metallo-dependent hydrolases"/>
    <property type="match status" value="2"/>
</dbReference>